<dbReference type="Proteomes" id="UP000094256">
    <property type="component" value="Chromosome"/>
</dbReference>
<dbReference type="GO" id="GO:0022857">
    <property type="term" value="F:transmembrane transporter activity"/>
    <property type="evidence" value="ECO:0007669"/>
    <property type="project" value="InterPro"/>
</dbReference>
<feature type="transmembrane region" description="Helical" evidence="7">
    <location>
        <begin position="329"/>
        <end position="352"/>
    </location>
</feature>
<keyword evidence="5 7" id="KW-1133">Transmembrane helix</keyword>
<dbReference type="Gene3D" id="1.20.1250.20">
    <property type="entry name" value="MFS general substrate transporter like domains"/>
    <property type="match status" value="1"/>
</dbReference>
<keyword evidence="2" id="KW-0813">Transport</keyword>
<dbReference type="PANTHER" id="PTHR23501:SF38">
    <property type="entry name" value="PERMEASE"/>
    <property type="match status" value="1"/>
</dbReference>
<feature type="transmembrane region" description="Helical" evidence="7">
    <location>
        <begin position="170"/>
        <end position="191"/>
    </location>
</feature>
<proteinExistence type="predicted"/>
<feature type="transmembrane region" description="Helical" evidence="7">
    <location>
        <begin position="295"/>
        <end position="317"/>
    </location>
</feature>
<feature type="transmembrane region" description="Helical" evidence="7">
    <location>
        <begin position="107"/>
        <end position="128"/>
    </location>
</feature>
<dbReference type="InterPro" id="IPR011701">
    <property type="entry name" value="MFS"/>
</dbReference>
<gene>
    <name evidence="9" type="ORF">AWL63_01740</name>
</gene>
<dbReference type="InterPro" id="IPR036259">
    <property type="entry name" value="MFS_trans_sf"/>
</dbReference>
<dbReference type="NCBIfam" id="TIGR00711">
    <property type="entry name" value="efflux_EmrB"/>
    <property type="match status" value="1"/>
</dbReference>
<sequence>MIAPAAARPPRNYRIIAVVAALALTMETIDATALVSALPTIARDFGVPATNLSALITAYLLSLAIFIPLSGRLADRFGSRTVFQAAILLFMASSLVCAAAPSIDGMIAARFVQGMAGAMMNPIARLVVLRSAPRHQMVSANSWLILPSTLGPILGPPLGGFLVTYVGWRWIFYINLPIGLAAVMLVSLLFDQHRAPHRARLDLAGFMLSSLSIALLLFGLQAATRDGEAALAAMLLLVGATFGAAYLRHARTREHPILDMRLLGLRQFRLSLVGGSLTRITQGAQPYLLPLMFQLGFGMSAAAAGTIVLATAAGALVTKLFAAPVLKRAGFRTALLVNGVLASAGYAAAGLFRPGWPWGSMVAILFVSGVAMSFQFSAYNVLVYEEIPPERMSAATSFHTTFQQLLLSVGVSLAAVVLHGAMTAGGRRIPAFGDFTIAFAVVCAISATATVVNWRFPSGAGAKIGGRDA</sequence>
<dbReference type="Pfam" id="PF07690">
    <property type="entry name" value="MFS_1"/>
    <property type="match status" value="1"/>
</dbReference>
<keyword evidence="3" id="KW-1003">Cell membrane</keyword>
<evidence type="ECO:0000313" key="9">
    <source>
        <dbReference type="EMBL" id="AOH86427.1"/>
    </source>
</evidence>
<feature type="transmembrane region" description="Helical" evidence="7">
    <location>
        <begin position="81"/>
        <end position="101"/>
    </location>
</feature>
<dbReference type="PANTHER" id="PTHR23501">
    <property type="entry name" value="MAJOR FACILITATOR SUPERFAMILY"/>
    <property type="match status" value="1"/>
</dbReference>
<reference evidence="9 10" key="1">
    <citation type="submission" date="2016-01" db="EMBL/GenBank/DDBJ databases">
        <title>Complete genome and mega plasmid sequence of Sphingomonas panacis DCY99 elicits systemic resistance in rice to Xanthomonas oryzae.</title>
        <authorList>
            <person name="Kim Y.J."/>
            <person name="Yang D.C."/>
            <person name="Sing P."/>
        </authorList>
    </citation>
    <scope>NUCLEOTIDE SEQUENCE [LARGE SCALE GENOMIC DNA]</scope>
    <source>
        <strain evidence="9 10">DCY99</strain>
    </source>
</reference>
<feature type="transmembrane region" description="Helical" evidence="7">
    <location>
        <begin position="229"/>
        <end position="247"/>
    </location>
</feature>
<organism evidence="9 10">
    <name type="scientific">Sphingomonas panacis</name>
    <dbReference type="NCBI Taxonomy" id="1560345"/>
    <lineage>
        <taxon>Bacteria</taxon>
        <taxon>Pseudomonadati</taxon>
        <taxon>Pseudomonadota</taxon>
        <taxon>Alphaproteobacteria</taxon>
        <taxon>Sphingomonadales</taxon>
        <taxon>Sphingomonadaceae</taxon>
        <taxon>Sphingomonas</taxon>
    </lineage>
</organism>
<feature type="transmembrane region" description="Helical" evidence="7">
    <location>
        <begin position="47"/>
        <end position="69"/>
    </location>
</feature>
<evidence type="ECO:0000313" key="10">
    <source>
        <dbReference type="Proteomes" id="UP000094256"/>
    </source>
</evidence>
<dbReference type="SUPFAM" id="SSF103473">
    <property type="entry name" value="MFS general substrate transporter"/>
    <property type="match status" value="1"/>
</dbReference>
<name>A0A1B3ZG71_9SPHN</name>
<comment type="subcellular location">
    <subcellularLocation>
        <location evidence="1">Cell membrane</location>
        <topology evidence="1">Multi-pass membrane protein</topology>
    </subcellularLocation>
</comment>
<evidence type="ECO:0000256" key="1">
    <source>
        <dbReference type="ARBA" id="ARBA00004651"/>
    </source>
</evidence>
<keyword evidence="10" id="KW-1185">Reference proteome</keyword>
<feature type="domain" description="Major facilitator superfamily (MFS) profile" evidence="8">
    <location>
        <begin position="16"/>
        <end position="461"/>
    </location>
</feature>
<evidence type="ECO:0000256" key="6">
    <source>
        <dbReference type="ARBA" id="ARBA00023136"/>
    </source>
</evidence>
<dbReference type="STRING" id="1560345.AWL63_01740"/>
<evidence type="ECO:0000256" key="4">
    <source>
        <dbReference type="ARBA" id="ARBA00022692"/>
    </source>
</evidence>
<evidence type="ECO:0000256" key="5">
    <source>
        <dbReference type="ARBA" id="ARBA00022989"/>
    </source>
</evidence>
<feature type="transmembrane region" description="Helical" evidence="7">
    <location>
        <begin position="268"/>
        <end position="289"/>
    </location>
</feature>
<feature type="transmembrane region" description="Helical" evidence="7">
    <location>
        <begin position="140"/>
        <end position="164"/>
    </location>
</feature>
<dbReference type="Gene3D" id="1.20.1720.10">
    <property type="entry name" value="Multidrug resistance protein D"/>
    <property type="match status" value="1"/>
</dbReference>
<keyword evidence="6 7" id="KW-0472">Membrane</keyword>
<dbReference type="GO" id="GO:0005886">
    <property type="term" value="C:plasma membrane"/>
    <property type="evidence" value="ECO:0007669"/>
    <property type="project" value="UniProtKB-SubCell"/>
</dbReference>
<protein>
    <submittedName>
        <fullName evidence="9">MFS transporter</fullName>
    </submittedName>
</protein>
<feature type="transmembrane region" description="Helical" evidence="7">
    <location>
        <begin position="358"/>
        <end position="384"/>
    </location>
</feature>
<dbReference type="AlphaFoldDB" id="A0A1B3ZG71"/>
<evidence type="ECO:0000259" key="8">
    <source>
        <dbReference type="PROSITE" id="PS50850"/>
    </source>
</evidence>
<feature type="transmembrane region" description="Helical" evidence="7">
    <location>
        <begin position="435"/>
        <end position="454"/>
    </location>
</feature>
<feature type="transmembrane region" description="Helical" evidence="7">
    <location>
        <begin position="203"/>
        <end position="223"/>
    </location>
</feature>
<dbReference type="PROSITE" id="PS50850">
    <property type="entry name" value="MFS"/>
    <property type="match status" value="1"/>
</dbReference>
<dbReference type="InterPro" id="IPR020846">
    <property type="entry name" value="MFS_dom"/>
</dbReference>
<dbReference type="KEGG" id="span:AWL63_01740"/>
<evidence type="ECO:0000256" key="2">
    <source>
        <dbReference type="ARBA" id="ARBA00022448"/>
    </source>
</evidence>
<feature type="transmembrane region" description="Helical" evidence="7">
    <location>
        <begin position="405"/>
        <end position="423"/>
    </location>
</feature>
<keyword evidence="4 7" id="KW-0812">Transmembrane</keyword>
<accession>A0A1B3ZG71</accession>
<dbReference type="EMBL" id="CP014168">
    <property type="protein sequence ID" value="AOH86427.1"/>
    <property type="molecule type" value="Genomic_DNA"/>
</dbReference>
<dbReference type="InterPro" id="IPR004638">
    <property type="entry name" value="EmrB-like"/>
</dbReference>
<evidence type="ECO:0000256" key="3">
    <source>
        <dbReference type="ARBA" id="ARBA00022475"/>
    </source>
</evidence>
<evidence type="ECO:0000256" key="7">
    <source>
        <dbReference type="SAM" id="Phobius"/>
    </source>
</evidence>